<dbReference type="SUPFAM" id="SSF56436">
    <property type="entry name" value="C-type lectin-like"/>
    <property type="match status" value="1"/>
</dbReference>
<dbReference type="InterPro" id="IPR001304">
    <property type="entry name" value="C-type_lectin-like"/>
</dbReference>
<evidence type="ECO:0000313" key="4">
    <source>
        <dbReference type="Proteomes" id="UP000261660"/>
    </source>
</evidence>
<dbReference type="PROSITE" id="PS50041">
    <property type="entry name" value="C_TYPE_LECTIN_2"/>
    <property type="match status" value="1"/>
</dbReference>
<dbReference type="InterPro" id="IPR016186">
    <property type="entry name" value="C-type_lectin-like/link_sf"/>
</dbReference>
<dbReference type="PANTHER" id="PTHR22803">
    <property type="entry name" value="MANNOSE, PHOSPHOLIPASE, LECTIN RECEPTOR RELATED"/>
    <property type="match status" value="1"/>
</dbReference>
<name>A0A3Q3FS29_9LABR</name>
<feature type="chain" id="PRO_5018652210" description="C-type lectin domain-containing protein" evidence="1">
    <location>
        <begin position="16"/>
        <end position="102"/>
    </location>
</feature>
<accession>A0A3Q3FS29</accession>
<reference evidence="3" key="2">
    <citation type="submission" date="2025-09" db="UniProtKB">
        <authorList>
            <consortium name="Ensembl"/>
        </authorList>
    </citation>
    <scope>IDENTIFICATION</scope>
</reference>
<evidence type="ECO:0000256" key="1">
    <source>
        <dbReference type="SAM" id="SignalP"/>
    </source>
</evidence>
<sequence length="102" mass="11542">MFLLIKSDFMVLSLAFIFFSNPVPRCDLNNGWRQYGSNCYKLNADTRKSWSDARHDCVQNGGDLVSITSAAEEQYITGELDPSRFDLWIGLSTLVRGTTIQN</sequence>
<dbReference type="AlphaFoldDB" id="A0A3Q3FS29"/>
<proteinExistence type="predicted"/>
<feature type="domain" description="C-type lectin" evidence="2">
    <location>
        <begin position="35"/>
        <end position="92"/>
    </location>
</feature>
<dbReference type="Pfam" id="PF00059">
    <property type="entry name" value="Lectin_C"/>
    <property type="match status" value="1"/>
</dbReference>
<dbReference type="InterPro" id="IPR050111">
    <property type="entry name" value="C-type_lectin/snaclec_domain"/>
</dbReference>
<feature type="signal peptide" evidence="1">
    <location>
        <begin position="1"/>
        <end position="15"/>
    </location>
</feature>
<dbReference type="InterPro" id="IPR016187">
    <property type="entry name" value="CTDL_fold"/>
</dbReference>
<organism evidence="3 4">
    <name type="scientific">Labrus bergylta</name>
    <name type="common">ballan wrasse</name>
    <dbReference type="NCBI Taxonomy" id="56723"/>
    <lineage>
        <taxon>Eukaryota</taxon>
        <taxon>Metazoa</taxon>
        <taxon>Chordata</taxon>
        <taxon>Craniata</taxon>
        <taxon>Vertebrata</taxon>
        <taxon>Euteleostomi</taxon>
        <taxon>Actinopterygii</taxon>
        <taxon>Neopterygii</taxon>
        <taxon>Teleostei</taxon>
        <taxon>Neoteleostei</taxon>
        <taxon>Acanthomorphata</taxon>
        <taxon>Eupercaria</taxon>
        <taxon>Labriformes</taxon>
        <taxon>Labridae</taxon>
        <taxon>Labrus</taxon>
    </lineage>
</organism>
<reference evidence="3" key="1">
    <citation type="submission" date="2025-08" db="UniProtKB">
        <authorList>
            <consortium name="Ensembl"/>
        </authorList>
    </citation>
    <scope>IDENTIFICATION</scope>
</reference>
<dbReference type="GeneTree" id="ENSGT00940000177679"/>
<evidence type="ECO:0000313" key="3">
    <source>
        <dbReference type="Ensembl" id="ENSLBEP00000021753.1"/>
    </source>
</evidence>
<dbReference type="STRING" id="56723.ENSLBEP00000021753"/>
<dbReference type="Gene3D" id="3.10.100.10">
    <property type="entry name" value="Mannose-Binding Protein A, subunit A"/>
    <property type="match status" value="1"/>
</dbReference>
<protein>
    <recommendedName>
        <fullName evidence="2">C-type lectin domain-containing protein</fullName>
    </recommendedName>
</protein>
<dbReference type="InParanoid" id="A0A3Q3FS29"/>
<dbReference type="Proteomes" id="UP000261660">
    <property type="component" value="Unplaced"/>
</dbReference>
<evidence type="ECO:0000259" key="2">
    <source>
        <dbReference type="PROSITE" id="PS50041"/>
    </source>
</evidence>
<keyword evidence="4" id="KW-1185">Reference proteome</keyword>
<dbReference type="Ensembl" id="ENSLBET00000022914.1">
    <property type="protein sequence ID" value="ENSLBEP00000021753.1"/>
    <property type="gene ID" value="ENSLBEG00000016715.1"/>
</dbReference>
<keyword evidence="1" id="KW-0732">Signal</keyword>